<feature type="domain" description="Rhodopsin" evidence="2">
    <location>
        <begin position="36"/>
        <end position="158"/>
    </location>
</feature>
<feature type="transmembrane region" description="Helical" evidence="1">
    <location>
        <begin position="20"/>
        <end position="38"/>
    </location>
</feature>
<dbReference type="Proteomes" id="UP000249829">
    <property type="component" value="Unassembled WGS sequence"/>
</dbReference>
<dbReference type="EMBL" id="KZ825188">
    <property type="protein sequence ID" value="PYI15323.1"/>
    <property type="molecule type" value="Genomic_DNA"/>
</dbReference>
<gene>
    <name evidence="3" type="ORF">BO99DRAFT_476386</name>
</gene>
<keyword evidence="1" id="KW-0472">Membrane</keyword>
<dbReference type="STRING" id="1450538.A0A2V5H379"/>
<keyword evidence="1" id="KW-1133">Transmembrane helix</keyword>
<dbReference type="InterPro" id="IPR049326">
    <property type="entry name" value="Rhodopsin_dom_fungi"/>
</dbReference>
<feature type="transmembrane region" description="Helical" evidence="1">
    <location>
        <begin position="53"/>
        <end position="72"/>
    </location>
</feature>
<keyword evidence="1" id="KW-0812">Transmembrane</keyword>
<reference evidence="3 4" key="1">
    <citation type="submission" date="2018-02" db="EMBL/GenBank/DDBJ databases">
        <title>The genomes of Aspergillus section Nigri reveals drivers in fungal speciation.</title>
        <authorList>
            <consortium name="DOE Joint Genome Institute"/>
            <person name="Vesth T.C."/>
            <person name="Nybo J."/>
            <person name="Theobald S."/>
            <person name="Brandl J."/>
            <person name="Frisvad J.C."/>
            <person name="Nielsen K.F."/>
            <person name="Lyhne E.K."/>
            <person name="Kogle M.E."/>
            <person name="Kuo A."/>
            <person name="Riley R."/>
            <person name="Clum A."/>
            <person name="Nolan M."/>
            <person name="Lipzen A."/>
            <person name="Salamov A."/>
            <person name="Henrissat B."/>
            <person name="Wiebenga A."/>
            <person name="De vries R.P."/>
            <person name="Grigoriev I.V."/>
            <person name="Mortensen U.H."/>
            <person name="Andersen M.R."/>
            <person name="Baker S.E."/>
        </authorList>
    </citation>
    <scope>NUCLEOTIDE SEQUENCE [LARGE SCALE GENOMIC DNA]</scope>
    <source>
        <strain evidence="3 4">CBS 115571</strain>
    </source>
</reference>
<organism evidence="3 4">
    <name type="scientific">Aspergillus violaceofuscus (strain CBS 115571)</name>
    <dbReference type="NCBI Taxonomy" id="1450538"/>
    <lineage>
        <taxon>Eukaryota</taxon>
        <taxon>Fungi</taxon>
        <taxon>Dikarya</taxon>
        <taxon>Ascomycota</taxon>
        <taxon>Pezizomycotina</taxon>
        <taxon>Eurotiomycetes</taxon>
        <taxon>Eurotiomycetidae</taxon>
        <taxon>Eurotiales</taxon>
        <taxon>Aspergillaceae</taxon>
        <taxon>Aspergillus</taxon>
    </lineage>
</organism>
<keyword evidence="4" id="KW-1185">Reference proteome</keyword>
<evidence type="ECO:0000313" key="4">
    <source>
        <dbReference type="Proteomes" id="UP000249829"/>
    </source>
</evidence>
<feature type="transmembrane region" description="Helical" evidence="1">
    <location>
        <begin position="104"/>
        <end position="129"/>
    </location>
</feature>
<name>A0A2V5H379_ASPV1</name>
<feature type="transmembrane region" description="Helical" evidence="1">
    <location>
        <begin position="141"/>
        <end position="160"/>
    </location>
</feature>
<evidence type="ECO:0000256" key="1">
    <source>
        <dbReference type="SAM" id="Phobius"/>
    </source>
</evidence>
<sequence>MMSHSMFSVGLSQTRQPNSYASSTISFCMAFLCVGLRFWCCWKNTAGLWLDDWLILVSLTCGASLTASLLRCKAGPFGITRLLETRSWKSLQTVRRDATQRADIGLFSCGLPNTGIIVLVKCFILALYWRLLNRTNIKIPVSILATAICMWGIAVVSVIFPPSSRRSSLTIPVSAHGTAMLPNPRSMGSWTHRVGKLPFHYQPSRIKPLFMTRKASP</sequence>
<dbReference type="AlphaFoldDB" id="A0A2V5H379"/>
<proteinExistence type="predicted"/>
<evidence type="ECO:0000313" key="3">
    <source>
        <dbReference type="EMBL" id="PYI15323.1"/>
    </source>
</evidence>
<accession>A0A2V5H379</accession>
<dbReference type="Pfam" id="PF20684">
    <property type="entry name" value="Fung_rhodopsin"/>
    <property type="match status" value="1"/>
</dbReference>
<evidence type="ECO:0000259" key="2">
    <source>
        <dbReference type="Pfam" id="PF20684"/>
    </source>
</evidence>
<protein>
    <recommendedName>
        <fullName evidence="2">Rhodopsin domain-containing protein</fullName>
    </recommendedName>
</protein>